<dbReference type="InterPro" id="IPR011528">
    <property type="entry name" value="NERD"/>
</dbReference>
<evidence type="ECO:0000256" key="2">
    <source>
        <dbReference type="ARBA" id="ARBA00022801"/>
    </source>
</evidence>
<feature type="domain" description="UvrD-like helicase C-terminal" evidence="6">
    <location>
        <begin position="547"/>
        <end position="599"/>
    </location>
</feature>
<dbReference type="InterPro" id="IPR027417">
    <property type="entry name" value="P-loop_NTPase"/>
</dbReference>
<dbReference type="Pfam" id="PF08378">
    <property type="entry name" value="NERD"/>
    <property type="match status" value="1"/>
</dbReference>
<evidence type="ECO:0000256" key="1">
    <source>
        <dbReference type="ARBA" id="ARBA00022741"/>
    </source>
</evidence>
<dbReference type="GO" id="GO:0003678">
    <property type="term" value="F:DNA helicase activity"/>
    <property type="evidence" value="ECO:0007669"/>
    <property type="project" value="InterPro"/>
</dbReference>
<reference evidence="7" key="1">
    <citation type="journal article" date="2020" name="mSystems">
        <title>Genome- and Community-Level Interaction Insights into Carbon Utilization and Element Cycling Functions of Hydrothermarchaeota in Hydrothermal Sediment.</title>
        <authorList>
            <person name="Zhou Z."/>
            <person name="Liu Y."/>
            <person name="Xu W."/>
            <person name="Pan J."/>
            <person name="Luo Z.H."/>
            <person name="Li M."/>
        </authorList>
    </citation>
    <scope>NUCLEOTIDE SEQUENCE [LARGE SCALE GENOMIC DNA]</scope>
    <source>
        <strain evidence="7">HyVt-458</strain>
    </source>
</reference>
<evidence type="ECO:0000256" key="3">
    <source>
        <dbReference type="ARBA" id="ARBA00022806"/>
    </source>
</evidence>
<dbReference type="InterPro" id="IPR014017">
    <property type="entry name" value="DNA_helicase_UvrD-like_C"/>
</dbReference>
<protein>
    <submittedName>
        <fullName evidence="7">DNA helicase II</fullName>
    </submittedName>
</protein>
<dbReference type="GO" id="GO:0005524">
    <property type="term" value="F:ATP binding"/>
    <property type="evidence" value="ECO:0007669"/>
    <property type="project" value="UniProtKB-KW"/>
</dbReference>
<dbReference type="AlphaFoldDB" id="A0A831RRF9"/>
<keyword evidence="3 7" id="KW-0347">Helicase</keyword>
<evidence type="ECO:0000313" key="7">
    <source>
        <dbReference type="EMBL" id="HEC05621.1"/>
    </source>
</evidence>
<name>A0A831RRF9_9GAMM</name>
<dbReference type="Pfam" id="PF13245">
    <property type="entry name" value="AAA_19"/>
    <property type="match status" value="1"/>
</dbReference>
<dbReference type="Gene3D" id="3.40.50.300">
    <property type="entry name" value="P-loop containing nucleotide triphosphate hydrolases"/>
    <property type="match status" value="2"/>
</dbReference>
<feature type="non-terminal residue" evidence="7">
    <location>
        <position position="600"/>
    </location>
</feature>
<dbReference type="Proteomes" id="UP000886339">
    <property type="component" value="Unassembled WGS sequence"/>
</dbReference>
<keyword evidence="1" id="KW-0547">Nucleotide-binding</keyword>
<dbReference type="InterPro" id="IPR000212">
    <property type="entry name" value="DNA_helicase_UvrD/REP"/>
</dbReference>
<gene>
    <name evidence="7" type="ORF">ENJ12_02115</name>
</gene>
<feature type="domain" description="UvrD-like helicase C-terminal" evidence="6">
    <location>
        <begin position="428"/>
        <end position="538"/>
    </location>
</feature>
<feature type="domain" description="NERD" evidence="5">
    <location>
        <begin position="18"/>
        <end position="111"/>
    </location>
</feature>
<comment type="caution">
    <text evidence="7">The sequence shown here is derived from an EMBL/GenBank/DDBJ whole genome shotgun (WGS) entry which is preliminary data.</text>
</comment>
<evidence type="ECO:0000259" key="5">
    <source>
        <dbReference type="Pfam" id="PF08378"/>
    </source>
</evidence>
<organism evidence="7">
    <name type="scientific">Thiolapillus brandeum</name>
    <dbReference type="NCBI Taxonomy" id="1076588"/>
    <lineage>
        <taxon>Bacteria</taxon>
        <taxon>Pseudomonadati</taxon>
        <taxon>Pseudomonadota</taxon>
        <taxon>Gammaproteobacteria</taxon>
        <taxon>Chromatiales</taxon>
        <taxon>Sedimenticolaceae</taxon>
        <taxon>Thiolapillus</taxon>
    </lineage>
</organism>
<accession>A0A831RRF9</accession>
<sequence length="600" mass="68228">MAEIIPPLNRETLGRMTTGEKRVARRLKELLEDDYLVWYDIPIGRQRRYPDFIILHPSRGLLFLEVKDWKPDTLKKISKSDVTLLTNNGMVTKPHPLEQARGYTYSVVDMLARDPHLRQTSKAYRGNLIMPWGWGVVFTNITRKQIQKAMPDEAREGLLPDHLMIYKDEITAGTDAEQFQEQLWGMFNYQFGGKLTLPQIDRIRWHLFPEIRIEQGTAGDIFDEDEGADDDAEQTLPDIIKIMDIQQEQLARSLGQGHRVIHGVAGSGKTLILGYRCLHLAEAVAKPILVLCFNITLAARLRSFISSKGIGTKVQIYHFHDWCSQQLKTYHVPLMESEKPVWERQVETVIHAVDKGHIPRAQYGALLIDEGHDFEPEWLKLVTQMIDPHTNSLLLLYDDAQSIYKKKSGLGFSLSSVGIQAQGRTTILRLNYRNTREILRYAYDFARHYLDPQKADEDHIPLVEPEAAGTSGPEPVLKRLDSPADEIRFALACIRKWHNEGVKLQDIGVLYPGGEYGKNMAAALHRAGIDTIWLGARKYKAAYNPEAERVTVLTIHSSKGLEFRRVILIGLGLLGVDEQKTAEDARLLYVGMTRAQEGLL</sequence>
<keyword evidence="2" id="KW-0378">Hydrolase</keyword>
<evidence type="ECO:0000256" key="4">
    <source>
        <dbReference type="ARBA" id="ARBA00022840"/>
    </source>
</evidence>
<dbReference type="PANTHER" id="PTHR11070">
    <property type="entry name" value="UVRD / RECB / PCRA DNA HELICASE FAMILY MEMBER"/>
    <property type="match status" value="1"/>
</dbReference>
<dbReference type="Pfam" id="PF13361">
    <property type="entry name" value="UvrD_C"/>
    <property type="match status" value="2"/>
</dbReference>
<evidence type="ECO:0000259" key="6">
    <source>
        <dbReference type="Pfam" id="PF13361"/>
    </source>
</evidence>
<dbReference type="GO" id="GO:0016787">
    <property type="term" value="F:hydrolase activity"/>
    <property type="evidence" value="ECO:0007669"/>
    <property type="project" value="UniProtKB-KW"/>
</dbReference>
<proteinExistence type="predicted"/>
<dbReference type="EMBL" id="DRLF01000086">
    <property type="protein sequence ID" value="HEC05621.1"/>
    <property type="molecule type" value="Genomic_DNA"/>
</dbReference>
<keyword evidence="4" id="KW-0067">ATP-binding</keyword>
<dbReference type="SUPFAM" id="SSF52540">
    <property type="entry name" value="P-loop containing nucleoside triphosphate hydrolases"/>
    <property type="match status" value="1"/>
</dbReference>
<dbReference type="GO" id="GO:0003677">
    <property type="term" value="F:DNA binding"/>
    <property type="evidence" value="ECO:0007669"/>
    <property type="project" value="InterPro"/>
</dbReference>